<dbReference type="Proteomes" id="UP001500897">
    <property type="component" value="Unassembled WGS sequence"/>
</dbReference>
<evidence type="ECO:0000313" key="2">
    <source>
        <dbReference type="Proteomes" id="UP001500897"/>
    </source>
</evidence>
<evidence type="ECO:0000313" key="1">
    <source>
        <dbReference type="EMBL" id="GAA2099263.1"/>
    </source>
</evidence>
<accession>A0ABN2WUY2</accession>
<reference evidence="2" key="1">
    <citation type="journal article" date="2019" name="Int. J. Syst. Evol. Microbiol.">
        <title>The Global Catalogue of Microorganisms (GCM) 10K type strain sequencing project: providing services to taxonomists for standard genome sequencing and annotation.</title>
        <authorList>
            <consortium name="The Broad Institute Genomics Platform"/>
            <consortium name="The Broad Institute Genome Sequencing Center for Infectious Disease"/>
            <person name="Wu L."/>
            <person name="Ma J."/>
        </authorList>
    </citation>
    <scope>NUCLEOTIDE SEQUENCE [LARGE SCALE GENOMIC DNA]</scope>
    <source>
        <strain evidence="2">JCM 14559</strain>
    </source>
</reference>
<dbReference type="SUPFAM" id="SSF53213">
    <property type="entry name" value="LigB-like"/>
    <property type="match status" value="1"/>
</dbReference>
<sequence>MGNCAERERYVSEVAGQRELSSCFAIRLCVLGRPRSSPRPRFRVPRRCAPRRVIVMLAAAAVCPCPPLLVPEVAVGAAGEVAELRGACLAAVGELAGVDLVVVVGTGERAGVWTEGGAGSLRRYGVSKAVRLPLGGVDGPELSPALTVGAWLLEEAGVRVPTHAVAVRPDTGVERLLGLGRGLAELADRVGLLVLGDGSARRSVKAPGYLDERAEGYDRAVALALAGADASALAGLDAGLSAELMAEGRAPWQVLAGAAEGAALSGELRYEDAPYGVGYLVASWR</sequence>
<protein>
    <submittedName>
        <fullName evidence="1">Class III extradiol dioxygenase subunit B-like domain-containing protein</fullName>
    </submittedName>
</protein>
<comment type="caution">
    <text evidence="1">The sequence shown here is derived from an EMBL/GenBank/DDBJ whole genome shotgun (WGS) entry which is preliminary data.</text>
</comment>
<gene>
    <name evidence="1" type="ORF">GCM10009759_30960</name>
</gene>
<dbReference type="EMBL" id="BAAANS010000018">
    <property type="protein sequence ID" value="GAA2099263.1"/>
    <property type="molecule type" value="Genomic_DNA"/>
</dbReference>
<name>A0ABN2WUY2_9ACTN</name>
<dbReference type="Gene3D" id="3.40.830.10">
    <property type="entry name" value="LigB-like"/>
    <property type="match status" value="1"/>
</dbReference>
<proteinExistence type="predicted"/>
<keyword evidence="2" id="KW-1185">Reference proteome</keyword>
<organism evidence="1 2">
    <name type="scientific">Kitasatospora saccharophila</name>
    <dbReference type="NCBI Taxonomy" id="407973"/>
    <lineage>
        <taxon>Bacteria</taxon>
        <taxon>Bacillati</taxon>
        <taxon>Actinomycetota</taxon>
        <taxon>Actinomycetes</taxon>
        <taxon>Kitasatosporales</taxon>
        <taxon>Streptomycetaceae</taxon>
        <taxon>Kitasatospora</taxon>
    </lineage>
</organism>
<dbReference type="CDD" id="cd07951">
    <property type="entry name" value="ED_3B_N_AMMECR1"/>
    <property type="match status" value="1"/>
</dbReference>